<dbReference type="EMBL" id="DS028093">
    <property type="protein sequence ID" value="KMP00283.1"/>
    <property type="molecule type" value="Genomic_DNA"/>
</dbReference>
<dbReference type="Proteomes" id="UP000054565">
    <property type="component" value="Unassembled WGS sequence"/>
</dbReference>
<proteinExistence type="predicted"/>
<name>A0A0J6Y136_COCIT</name>
<dbReference type="AlphaFoldDB" id="A0A0J6Y136"/>
<evidence type="ECO:0000313" key="1">
    <source>
        <dbReference type="EMBL" id="KMP00283.1"/>
    </source>
</evidence>
<evidence type="ECO:0000313" key="2">
    <source>
        <dbReference type="Proteomes" id="UP000054565"/>
    </source>
</evidence>
<gene>
    <name evidence="1" type="ORF">CIRG_00424</name>
</gene>
<protein>
    <submittedName>
        <fullName evidence="1">Uncharacterized protein</fullName>
    </submittedName>
</protein>
<reference evidence="2" key="1">
    <citation type="journal article" date="2010" name="Genome Res.">
        <title>Population genomic sequencing of Coccidioides fungi reveals recent hybridization and transposon control.</title>
        <authorList>
            <person name="Neafsey D.E."/>
            <person name="Barker B.M."/>
            <person name="Sharpton T.J."/>
            <person name="Stajich J.E."/>
            <person name="Park D.J."/>
            <person name="Whiston E."/>
            <person name="Hung C.-Y."/>
            <person name="McMahan C."/>
            <person name="White J."/>
            <person name="Sykes S."/>
            <person name="Heiman D."/>
            <person name="Young S."/>
            <person name="Zeng Q."/>
            <person name="Abouelleil A."/>
            <person name="Aftuck L."/>
            <person name="Bessette D."/>
            <person name="Brown A."/>
            <person name="FitzGerald M."/>
            <person name="Lui A."/>
            <person name="Macdonald J.P."/>
            <person name="Priest M."/>
            <person name="Orbach M.J."/>
            <person name="Galgiani J.N."/>
            <person name="Kirkland T.N."/>
            <person name="Cole G.T."/>
            <person name="Birren B.W."/>
            <person name="Henn M.R."/>
            <person name="Taylor J.W."/>
            <person name="Rounsley S.D."/>
        </authorList>
    </citation>
    <scope>NUCLEOTIDE SEQUENCE [LARGE SCALE GENOMIC DNA]</scope>
    <source>
        <strain evidence="2">RMSCC 2394</strain>
    </source>
</reference>
<accession>A0A0J6Y136</accession>
<sequence length="108" mass="11782">MKVVPELCKGARRVSGRGLRRAKGADGEKGEGHLAQRLILTSAANNSPGYSRDAIPRFVRFFEQTSNQFSLRPGKGLWGVRSPPPVLLSPVAEAAWNRPQTPALGFDR</sequence>
<organism evidence="1 2">
    <name type="scientific">Coccidioides immitis RMSCC 2394</name>
    <dbReference type="NCBI Taxonomy" id="404692"/>
    <lineage>
        <taxon>Eukaryota</taxon>
        <taxon>Fungi</taxon>
        <taxon>Dikarya</taxon>
        <taxon>Ascomycota</taxon>
        <taxon>Pezizomycotina</taxon>
        <taxon>Eurotiomycetes</taxon>
        <taxon>Eurotiomycetidae</taxon>
        <taxon>Onygenales</taxon>
        <taxon>Onygenaceae</taxon>
        <taxon>Coccidioides</taxon>
    </lineage>
</organism>